<dbReference type="RefSeq" id="WP_060654774.1">
    <property type="nucleotide sequence ID" value="NZ_AZXY01000019.1"/>
</dbReference>
<reference evidence="2 3" key="2">
    <citation type="journal article" date="2016" name="Genome Announc.">
        <title>Draft Genome Sequence of a Versatile Hydrocarbon-Degrading Bacterium, Rhodococcus pyridinivorans Strain KG-16, Collected from Oil Fields in India.</title>
        <authorList>
            <person name="Aggarwal R.K."/>
            <person name="Dawar C."/>
            <person name="Phanindranath R."/>
            <person name="Mutnuri L."/>
            <person name="Dayal A.M."/>
        </authorList>
    </citation>
    <scope>NUCLEOTIDE SEQUENCE [LARGE SCALE GENOMIC DNA]</scope>
    <source>
        <strain evidence="2 3">KG-16</strain>
    </source>
</reference>
<name>A0A0V9UDV2_9NOCA</name>
<dbReference type="EMBL" id="AZXY01000019">
    <property type="protein sequence ID" value="KSZ56212.1"/>
    <property type="molecule type" value="Genomic_DNA"/>
</dbReference>
<accession>A0A0V9UDV2</accession>
<dbReference type="AlphaFoldDB" id="A0A0V9UDV2"/>
<gene>
    <name evidence="2" type="ORF">Z045_24175</name>
</gene>
<dbReference type="InterPro" id="IPR046037">
    <property type="entry name" value="DUF5995"/>
</dbReference>
<feature type="chain" id="PRO_5006898347" evidence="1">
    <location>
        <begin position="30"/>
        <end position="283"/>
    </location>
</feature>
<evidence type="ECO:0000313" key="2">
    <source>
        <dbReference type="EMBL" id="KSZ56212.1"/>
    </source>
</evidence>
<reference evidence="3" key="1">
    <citation type="submission" date="2015-01" db="EMBL/GenBank/DDBJ databases">
        <title>Draft genome sequence of Rhodococcus pyridinivorans strain KG-16, a hydrocarbon-degrading bacterium.</title>
        <authorList>
            <person name="Aggarwal R.K."/>
            <person name="Dawar C."/>
        </authorList>
    </citation>
    <scope>NUCLEOTIDE SEQUENCE [LARGE SCALE GENOMIC DNA]</scope>
    <source>
        <strain evidence="3">KG-16</strain>
    </source>
</reference>
<dbReference type="Proteomes" id="UP000053060">
    <property type="component" value="Unassembled WGS sequence"/>
</dbReference>
<proteinExistence type="predicted"/>
<feature type="signal peptide" evidence="1">
    <location>
        <begin position="1"/>
        <end position="29"/>
    </location>
</feature>
<sequence length="283" mass="30041">MKHFARGCTAITVAAAALATLLAAPTVSAAPVPADPVPSRCVSAAPQAEIAALTDPAGIDTFDDARTRIAELRDLLTRSDDYRGTFVLAFDEILELTGPTLDSGIYDDPEWAAALAVEVVRLYLANLHEYVIGGSPAPHWAEALALTEQCDRSPGRVLLGAIVAHLVIDFPEALVTIGSTPEHTRDFYTFGEALVEAAPVIADEFEATYGVDLGPFFTGWLVGDLVGDTETTTFMFQSARTAAWVNNFGLQNPATHDITRLEMNVAVDAATVVLDGLEQGGIV</sequence>
<dbReference type="Pfam" id="PF19458">
    <property type="entry name" value="DUF5995"/>
    <property type="match status" value="1"/>
</dbReference>
<protein>
    <submittedName>
        <fullName evidence="2">Uncharacterized protein</fullName>
    </submittedName>
</protein>
<comment type="caution">
    <text evidence="2">The sequence shown here is derived from an EMBL/GenBank/DDBJ whole genome shotgun (WGS) entry which is preliminary data.</text>
</comment>
<organism evidence="2 3">
    <name type="scientific">Rhodococcus pyridinivorans KG-16</name>
    <dbReference type="NCBI Taxonomy" id="1441730"/>
    <lineage>
        <taxon>Bacteria</taxon>
        <taxon>Bacillati</taxon>
        <taxon>Actinomycetota</taxon>
        <taxon>Actinomycetes</taxon>
        <taxon>Mycobacteriales</taxon>
        <taxon>Nocardiaceae</taxon>
        <taxon>Rhodococcus</taxon>
    </lineage>
</organism>
<dbReference type="PATRIC" id="fig|1441730.3.peg.5080"/>
<keyword evidence="1" id="KW-0732">Signal</keyword>
<evidence type="ECO:0000256" key="1">
    <source>
        <dbReference type="SAM" id="SignalP"/>
    </source>
</evidence>
<evidence type="ECO:0000313" key="3">
    <source>
        <dbReference type="Proteomes" id="UP000053060"/>
    </source>
</evidence>